<dbReference type="EMBL" id="SZYD01000017">
    <property type="protein sequence ID" value="KAD3066803.1"/>
    <property type="molecule type" value="Genomic_DNA"/>
</dbReference>
<evidence type="ECO:0000313" key="2">
    <source>
        <dbReference type="EMBL" id="KAD3066803.1"/>
    </source>
</evidence>
<dbReference type="CDD" id="cd09272">
    <property type="entry name" value="RNase_HI_RT_Ty1"/>
    <property type="match status" value="1"/>
</dbReference>
<comment type="caution">
    <text evidence="2">The sequence shown here is derived from an EMBL/GenBank/DDBJ whole genome shotgun (WGS) entry which is preliminary data.</text>
</comment>
<dbReference type="OrthoDB" id="418757at2759"/>
<evidence type="ECO:0000259" key="1">
    <source>
        <dbReference type="Pfam" id="PF07727"/>
    </source>
</evidence>
<sequence length="369" mass="42657">MAVGQMAVKAQRKKNIRLLQFRVQRFQVLLFYSLEFHTGSGGQLELQHHLTRFPVEEWVDYNKIFSPVVNMTTIRLILSIVASDNLHLQQLDVKIAFLHGHLDEDIYTVQSEGFQISGKENMVCKLKKSLYVLKQAPRQWYLKFDNFMGRNGFKRCEMDHCCYINKFCNSYIILLLYVNDMLISGSDMKEINKLKKQMSEEFEMKDLAHAVGVVSRYMSNLGKEHWDAVKWLLQYLKGTSMMSLCFKGKDTVLRGYTDADLGGCKESYKSTTGYVFSVGGNAFSWMSKLQKSVALSTTEAEYMAAAEASKELIWLKNFLEELGKKQQDSHLYCDNQSTIHLGKNPVFHGKTKHIQLRYHLIREFKVIVS</sequence>
<proteinExistence type="predicted"/>
<gene>
    <name evidence="2" type="ORF">E3N88_34683</name>
</gene>
<dbReference type="PANTHER" id="PTHR11439">
    <property type="entry name" value="GAG-POL-RELATED RETROTRANSPOSON"/>
    <property type="match status" value="1"/>
</dbReference>
<dbReference type="AlphaFoldDB" id="A0A5N6M1H6"/>
<feature type="domain" description="Reverse transcriptase Ty1/copia-type" evidence="1">
    <location>
        <begin position="59"/>
        <end position="210"/>
    </location>
</feature>
<reference evidence="2 3" key="1">
    <citation type="submission" date="2019-05" db="EMBL/GenBank/DDBJ databases">
        <title>Mikania micrantha, genome provides insights into the molecular mechanism of rapid growth.</title>
        <authorList>
            <person name="Liu B."/>
        </authorList>
    </citation>
    <scope>NUCLEOTIDE SEQUENCE [LARGE SCALE GENOMIC DNA]</scope>
    <source>
        <strain evidence="2">NLD-2019</strain>
        <tissue evidence="2">Leaf</tissue>
    </source>
</reference>
<name>A0A5N6M1H6_9ASTR</name>
<protein>
    <recommendedName>
        <fullName evidence="1">Reverse transcriptase Ty1/copia-type domain-containing protein</fullName>
    </recommendedName>
</protein>
<dbReference type="InterPro" id="IPR043502">
    <property type="entry name" value="DNA/RNA_pol_sf"/>
</dbReference>
<dbReference type="Proteomes" id="UP000326396">
    <property type="component" value="Linkage Group LG7"/>
</dbReference>
<accession>A0A5N6M1H6</accession>
<dbReference type="InterPro" id="IPR013103">
    <property type="entry name" value="RVT_2"/>
</dbReference>
<dbReference type="Pfam" id="PF07727">
    <property type="entry name" value="RVT_2"/>
    <property type="match status" value="1"/>
</dbReference>
<evidence type="ECO:0000313" key="3">
    <source>
        <dbReference type="Proteomes" id="UP000326396"/>
    </source>
</evidence>
<organism evidence="2 3">
    <name type="scientific">Mikania micrantha</name>
    <name type="common">bitter vine</name>
    <dbReference type="NCBI Taxonomy" id="192012"/>
    <lineage>
        <taxon>Eukaryota</taxon>
        <taxon>Viridiplantae</taxon>
        <taxon>Streptophyta</taxon>
        <taxon>Embryophyta</taxon>
        <taxon>Tracheophyta</taxon>
        <taxon>Spermatophyta</taxon>
        <taxon>Magnoliopsida</taxon>
        <taxon>eudicotyledons</taxon>
        <taxon>Gunneridae</taxon>
        <taxon>Pentapetalae</taxon>
        <taxon>asterids</taxon>
        <taxon>campanulids</taxon>
        <taxon>Asterales</taxon>
        <taxon>Asteraceae</taxon>
        <taxon>Asteroideae</taxon>
        <taxon>Heliantheae alliance</taxon>
        <taxon>Eupatorieae</taxon>
        <taxon>Mikania</taxon>
    </lineage>
</organism>
<keyword evidence="3" id="KW-1185">Reference proteome</keyword>
<dbReference type="SUPFAM" id="SSF56672">
    <property type="entry name" value="DNA/RNA polymerases"/>
    <property type="match status" value="1"/>
</dbReference>
<dbReference type="PANTHER" id="PTHR11439:SF467">
    <property type="entry name" value="INTEGRASE CATALYTIC DOMAIN-CONTAINING PROTEIN"/>
    <property type="match status" value="1"/>
</dbReference>